<sequence length="121" mass="13978">MLLIPLGVTTNQIRVEAPQYITPLTQTEQRQQRDYHVNQPTMGVSVHRKPFREMTTEYPCVRGQIVRLHPKECKQMSRIIKTRSSNFVNRDEQNQSNVYDNSRELIAEDITNGGKDFACAA</sequence>
<dbReference type="Proteomes" id="UP000886998">
    <property type="component" value="Unassembled WGS sequence"/>
</dbReference>
<name>A0A8X6MDV3_9ARAC</name>
<organism evidence="1 2">
    <name type="scientific">Trichonephila inaurata madagascariensis</name>
    <dbReference type="NCBI Taxonomy" id="2747483"/>
    <lineage>
        <taxon>Eukaryota</taxon>
        <taxon>Metazoa</taxon>
        <taxon>Ecdysozoa</taxon>
        <taxon>Arthropoda</taxon>
        <taxon>Chelicerata</taxon>
        <taxon>Arachnida</taxon>
        <taxon>Araneae</taxon>
        <taxon>Araneomorphae</taxon>
        <taxon>Entelegynae</taxon>
        <taxon>Araneoidea</taxon>
        <taxon>Nephilidae</taxon>
        <taxon>Trichonephila</taxon>
        <taxon>Trichonephila inaurata</taxon>
    </lineage>
</organism>
<dbReference type="EMBL" id="BMAV01026108">
    <property type="protein sequence ID" value="GFS47426.1"/>
    <property type="molecule type" value="Genomic_DNA"/>
</dbReference>
<gene>
    <name evidence="1" type="ORF">TNIN_273191</name>
</gene>
<evidence type="ECO:0000313" key="2">
    <source>
        <dbReference type="Proteomes" id="UP000886998"/>
    </source>
</evidence>
<proteinExistence type="predicted"/>
<evidence type="ECO:0000313" key="1">
    <source>
        <dbReference type="EMBL" id="GFS47426.1"/>
    </source>
</evidence>
<dbReference type="AlphaFoldDB" id="A0A8X6MDV3"/>
<protein>
    <submittedName>
        <fullName evidence="1">Uncharacterized protein</fullName>
    </submittedName>
</protein>
<accession>A0A8X6MDV3</accession>
<reference evidence="1" key="1">
    <citation type="submission" date="2020-08" db="EMBL/GenBank/DDBJ databases">
        <title>Multicomponent nature underlies the extraordinary mechanical properties of spider dragline silk.</title>
        <authorList>
            <person name="Kono N."/>
            <person name="Nakamura H."/>
            <person name="Mori M."/>
            <person name="Yoshida Y."/>
            <person name="Ohtoshi R."/>
            <person name="Malay A.D."/>
            <person name="Moran D.A.P."/>
            <person name="Tomita M."/>
            <person name="Numata K."/>
            <person name="Arakawa K."/>
        </authorList>
    </citation>
    <scope>NUCLEOTIDE SEQUENCE</scope>
</reference>
<comment type="caution">
    <text evidence="1">The sequence shown here is derived from an EMBL/GenBank/DDBJ whole genome shotgun (WGS) entry which is preliminary data.</text>
</comment>
<keyword evidence="2" id="KW-1185">Reference proteome</keyword>